<dbReference type="InterPro" id="IPR023577">
    <property type="entry name" value="CYTH_domain"/>
</dbReference>
<evidence type="ECO:0000313" key="3">
    <source>
        <dbReference type="Proteomes" id="UP000277864"/>
    </source>
</evidence>
<name>A0A3R9YG50_9ENTE</name>
<dbReference type="EMBL" id="PXZH01000001">
    <property type="protein sequence ID" value="RST90365.1"/>
    <property type="molecule type" value="Genomic_DNA"/>
</dbReference>
<protein>
    <submittedName>
        <fullName evidence="2">Adenylate cyclase</fullName>
    </submittedName>
</protein>
<comment type="caution">
    <text evidence="2">The sequence shown here is derived from an EMBL/GenBank/DDBJ whole genome shotgun (WGS) entry which is preliminary data.</text>
</comment>
<dbReference type="AlphaFoldDB" id="A0A3R9YG50"/>
<keyword evidence="3" id="KW-1185">Reference proteome</keyword>
<gene>
    <name evidence="2" type="ORF">C7P63_04635</name>
</gene>
<dbReference type="PROSITE" id="PS51707">
    <property type="entry name" value="CYTH"/>
    <property type="match status" value="1"/>
</dbReference>
<evidence type="ECO:0000259" key="1">
    <source>
        <dbReference type="PROSITE" id="PS51707"/>
    </source>
</evidence>
<dbReference type="PIRSF" id="PIRSF012526">
    <property type="entry name" value="CYTH_UCP012526"/>
    <property type="match status" value="1"/>
</dbReference>
<dbReference type="SUPFAM" id="SSF55154">
    <property type="entry name" value="CYTH-like phosphatases"/>
    <property type="match status" value="1"/>
</dbReference>
<dbReference type="Proteomes" id="UP000277864">
    <property type="component" value="Unassembled WGS sequence"/>
</dbReference>
<proteinExistence type="predicted"/>
<dbReference type="Gene3D" id="2.40.320.10">
    <property type="entry name" value="Hypothetical Protein Pfu-838710-001"/>
    <property type="match status" value="1"/>
</dbReference>
<dbReference type="RefSeq" id="WP_125942978.1">
    <property type="nucleotide sequence ID" value="NZ_PXZH01000001.1"/>
</dbReference>
<organism evidence="2 3">
    <name type="scientific">Vagococcus humatus</name>
    <dbReference type="NCBI Taxonomy" id="1889241"/>
    <lineage>
        <taxon>Bacteria</taxon>
        <taxon>Bacillati</taxon>
        <taxon>Bacillota</taxon>
        <taxon>Bacilli</taxon>
        <taxon>Lactobacillales</taxon>
        <taxon>Enterococcaceae</taxon>
        <taxon>Vagococcus</taxon>
    </lineage>
</organism>
<accession>A0A3R9YG50</accession>
<dbReference type="SMART" id="SM01118">
    <property type="entry name" value="CYTH"/>
    <property type="match status" value="1"/>
</dbReference>
<sequence length="195" mass="22573">MHEEIEIEYKSLLTKEEFDNLVKKYLPEASSHHTQTNVYWDTSTHQLQSGETALRIRLLEQAAEVTLKEPVTDGLWETTEKISLAKAKEAIQNQTFPALDNFKDKLAHKYHLSLKELQIIGQLTTTRIEIPITKDALLVLDESWYHGHHDFELEMEVSNAQTGRLFFLDFLTQNQLIYRPAANKIARAILAQKEQ</sequence>
<dbReference type="InterPro" id="IPR009195">
    <property type="entry name" value="Uncharacterised_YjbK"/>
</dbReference>
<feature type="domain" description="CYTH" evidence="1">
    <location>
        <begin position="4"/>
        <end position="195"/>
    </location>
</feature>
<dbReference type="InterPro" id="IPR033469">
    <property type="entry name" value="CYTH-like_dom_sf"/>
</dbReference>
<dbReference type="OrthoDB" id="384378at2"/>
<dbReference type="Pfam" id="PF01928">
    <property type="entry name" value="CYTH"/>
    <property type="match status" value="1"/>
</dbReference>
<evidence type="ECO:0000313" key="2">
    <source>
        <dbReference type="EMBL" id="RST90365.1"/>
    </source>
</evidence>
<dbReference type="CDD" id="cd07762">
    <property type="entry name" value="CYTH-like_Pase_1"/>
    <property type="match status" value="1"/>
</dbReference>
<reference evidence="2 3" key="1">
    <citation type="submission" date="2018-03" db="EMBL/GenBank/DDBJ databases">
        <authorList>
            <person name="Gulvik C.A."/>
        </authorList>
    </citation>
    <scope>NUCLEOTIDE SEQUENCE [LARGE SCALE GENOMIC DNA]</scope>
    <source>
        <strain evidence="2 3">JCM 31581</strain>
    </source>
</reference>